<evidence type="ECO:0000256" key="1">
    <source>
        <dbReference type="SAM" id="MobiDB-lite"/>
    </source>
</evidence>
<dbReference type="AlphaFoldDB" id="A0A3M2KXJ8"/>
<dbReference type="InterPro" id="IPR047679">
    <property type="entry name" value="BREX_BrxC"/>
</dbReference>
<dbReference type="InterPro" id="IPR058038">
    <property type="entry name" value="BREX_BrxC_wHTH"/>
</dbReference>
<protein>
    <submittedName>
        <fullName evidence="5">BREX system P-loop protein BrxC</fullName>
    </submittedName>
</protein>
<dbReference type="RefSeq" id="WP_122191117.1">
    <property type="nucleotide sequence ID" value="NZ_RFFH01000017.1"/>
</dbReference>
<sequence length="1173" mass="129898">MSVRTINEIFAKRIDRAIEGVIKADDTSQLATEVEEYVLTNEAAKGVEHVLEAYTNYTNANGVWISGFFGSGKSHLLKMLAHLLGDIDGHEYPRARISEQFRAKADGALLPGLIEKADRIAAKSLLFNIDQKATLISKDQNDALLKVFVKVFDESRGYYGNQGHIARFERDLDSRGQYAEFKAAFERIAGIPWSQGREQAALETGNIDKAFAEVNGSESPGIIRQYSQTYQVSIEDFADEVAAWLGWQPEGYRLNFFVDEVGQFIGTNTQLMLNLQTIAESLATKCAGRAWIFVTSQEDMEKVGGDRTKQQANDFSKIQARFKNRLKLTSQDVEEVIRKRLLAKTASATGEIAAIYSAEHANFKTLFDFVQGRHYPNYRDESHFVGTYPFVSYQFPLFQSAIEGISDHNIFEGRNSSVGERSMLGVVQQVATELADKPLGTLASFDQMFEGIRASLKSANQRAINDAERSPSLPPLAVRLLKALFLVKYVDTFKATARNLTVLVYDHFGTDLTHLGKDVNAALNALEAQTYIQRNGDLYDYLTNEEQKIEQEIKNVDIDNSEVSGKLNKLLAESVVKLTKTTYKNGQNFPFGYKLDGTSYGKQYELSLHFTSPESEFSLDQIKAHSAGLDELRVVLPAEANRILGDLRLLLKTEKYVKRAQGSSRTAIEQTILQAKGTQNAEREKEIVERLRTAVGNSTLIHNAGILDASSSDAQARINEGFQRVIAATYKNLGMLAGKTFNEQSLGGFVNPAGDALFEETASILKVPGGDVLGHLELRSKRHEQVTMRQLIDRYTAKPFGWDQWSVAAVVAYLAGQSKIEIQLNGKVLARTEITGALRNTHSYSAMIVAPQRVFDPKIVTAFRKFVVEFTDDGGITKDPLELARAGKERLEAKLTELKTLRTASPFAFIDQLDEPTQMLAELCERKADWFITDFSDADDLLEAKGNVIDPIKAFLNGSQRGIFENAMAFMQDNQSNIAYLPPGATDAVESALEDPQIFRGNKTRQLGAAVEILERQLHTLIDAERTAATVKIDDYWLQVPQSKAYADATETAQHSVTSKTQAVLDQVRQETQIPAIRNLAAHFADTIYPEIIDELVAAKPAPDPSFKPNSQPGSGPAPKPAPAPAKQTVSIKKLTLPGNGQVLETADDVDAYLGRLRAALLATINDNKRITL</sequence>
<dbReference type="Pfam" id="PF25792">
    <property type="entry name" value="BREX_BrxC_helical"/>
    <property type="match status" value="1"/>
</dbReference>
<feature type="domain" description="Probable ATP-binding protein BrxC 4th six-stranded beta-sheet" evidence="4">
    <location>
        <begin position="556"/>
        <end position="724"/>
    </location>
</feature>
<keyword evidence="6" id="KW-1185">Reference proteome</keyword>
<dbReference type="Pfam" id="PF25796">
    <property type="entry name" value="BREX_BrxC_4th"/>
    <property type="match status" value="1"/>
</dbReference>
<dbReference type="OrthoDB" id="3201900at2"/>
<evidence type="ECO:0000259" key="2">
    <source>
        <dbReference type="Pfam" id="PF25791"/>
    </source>
</evidence>
<evidence type="ECO:0000313" key="5">
    <source>
        <dbReference type="EMBL" id="RMI28953.1"/>
    </source>
</evidence>
<accession>A0A3M2KXJ8</accession>
<dbReference type="NCBIfam" id="NF033441">
    <property type="entry name" value="BREX_BrxC"/>
    <property type="match status" value="1"/>
</dbReference>
<gene>
    <name evidence="5" type="primary">brxC</name>
    <name evidence="5" type="ORF">EBN03_27840</name>
</gene>
<organism evidence="5 6">
    <name type="scientific">Nocardia stercoris</name>
    <dbReference type="NCBI Taxonomy" id="2483361"/>
    <lineage>
        <taxon>Bacteria</taxon>
        <taxon>Bacillati</taxon>
        <taxon>Actinomycetota</taxon>
        <taxon>Actinomycetes</taxon>
        <taxon>Mycobacteriales</taxon>
        <taxon>Nocardiaceae</taxon>
        <taxon>Nocardia</taxon>
    </lineage>
</organism>
<comment type="caution">
    <text evidence="5">The sequence shown here is derived from an EMBL/GenBank/DDBJ whole genome shotgun (WGS) entry which is preliminary data.</text>
</comment>
<dbReference type="InterPro" id="IPR058036">
    <property type="entry name" value="BREX_BrxC_4th"/>
</dbReference>
<evidence type="ECO:0000313" key="6">
    <source>
        <dbReference type="Proteomes" id="UP000279275"/>
    </source>
</evidence>
<dbReference type="SUPFAM" id="SSF52540">
    <property type="entry name" value="P-loop containing nucleoside triphosphate hydrolases"/>
    <property type="match status" value="1"/>
</dbReference>
<feature type="region of interest" description="Disordered" evidence="1">
    <location>
        <begin position="1101"/>
        <end position="1128"/>
    </location>
</feature>
<dbReference type="EMBL" id="RFFH01000017">
    <property type="protein sequence ID" value="RMI28953.1"/>
    <property type="molecule type" value="Genomic_DNA"/>
</dbReference>
<dbReference type="Pfam" id="PF25791">
    <property type="entry name" value="WHD_BREX_BrxC"/>
    <property type="match status" value="1"/>
</dbReference>
<dbReference type="InterPro" id="IPR058037">
    <property type="entry name" value="BREX_BrxC_helical"/>
</dbReference>
<reference evidence="5 6" key="1">
    <citation type="submission" date="2018-10" db="EMBL/GenBank/DDBJ databases">
        <title>Isolation from cow dung.</title>
        <authorList>
            <person name="Ling L."/>
        </authorList>
    </citation>
    <scope>NUCLEOTIDE SEQUENCE [LARGE SCALE GENOMIC DNA]</scope>
    <source>
        <strain evidence="5 6">NEAU-LL90</strain>
    </source>
</reference>
<feature type="domain" description="Probable ATP-binding protein BrxC alpha-helical" evidence="3">
    <location>
        <begin position="860"/>
        <end position="977"/>
    </location>
</feature>
<name>A0A3M2KXJ8_9NOCA</name>
<dbReference type="InterPro" id="IPR027417">
    <property type="entry name" value="P-loop_NTPase"/>
</dbReference>
<dbReference type="Proteomes" id="UP000279275">
    <property type="component" value="Unassembled WGS sequence"/>
</dbReference>
<feature type="domain" description="Probable ATP-binding protein BrxC winged helix-turn-helix" evidence="2">
    <location>
        <begin position="771"/>
        <end position="835"/>
    </location>
</feature>
<evidence type="ECO:0000259" key="4">
    <source>
        <dbReference type="Pfam" id="PF25796"/>
    </source>
</evidence>
<proteinExistence type="predicted"/>
<evidence type="ECO:0000259" key="3">
    <source>
        <dbReference type="Pfam" id="PF25792"/>
    </source>
</evidence>